<dbReference type="Gene3D" id="3.30.700.20">
    <property type="entry name" value="Hypothetical protein ph0010, domain 1"/>
    <property type="match status" value="1"/>
</dbReference>
<protein>
    <recommendedName>
        <fullName evidence="1">AMMECR1 domain-containing protein</fullName>
    </recommendedName>
</protein>
<sequence length="171" mass="18971">MADISAPVKLAYESLRYYLETGKKLQVPENLPTELTQQAGTFVSLKKSGQLRGCIGTFQPTQSNIAAEIIEMAVSAGTQDPRFRSVRLEELADIEFSVDILSSPEQIQSLDELDPQKYGVIVKRGYRSGLLLPALEGVDTVEEQVGIAMEKAGIAPAEEVELYRFYVTRYH</sequence>
<dbReference type="InterPro" id="IPR002733">
    <property type="entry name" value="AMMECR1_domain"/>
</dbReference>
<gene>
    <name evidence="2" type="ORF">SDC9_13883</name>
</gene>
<evidence type="ECO:0000313" key="2">
    <source>
        <dbReference type="EMBL" id="MPL68170.1"/>
    </source>
</evidence>
<dbReference type="EMBL" id="VSSQ01000040">
    <property type="protein sequence ID" value="MPL68170.1"/>
    <property type="molecule type" value="Genomic_DNA"/>
</dbReference>
<accession>A0A644TMN1</accession>
<dbReference type="InterPro" id="IPR027623">
    <property type="entry name" value="AmmeMemoSam_A"/>
</dbReference>
<dbReference type="InterPro" id="IPR023473">
    <property type="entry name" value="AMMECR1"/>
</dbReference>
<dbReference type="NCBIfam" id="TIGR00296">
    <property type="entry name" value="TIGR00296 family protein"/>
    <property type="match status" value="1"/>
</dbReference>
<dbReference type="Pfam" id="PF01871">
    <property type="entry name" value="AMMECR1"/>
    <property type="match status" value="1"/>
</dbReference>
<evidence type="ECO:0000259" key="1">
    <source>
        <dbReference type="PROSITE" id="PS51112"/>
    </source>
</evidence>
<feature type="domain" description="AMMECR1" evidence="1">
    <location>
        <begin position="2"/>
        <end position="171"/>
    </location>
</feature>
<dbReference type="InterPro" id="IPR036071">
    <property type="entry name" value="AMMECR1_dom_sf"/>
</dbReference>
<dbReference type="AlphaFoldDB" id="A0A644TMN1"/>
<name>A0A644TMN1_9ZZZZ</name>
<dbReference type="SUPFAM" id="SSF143447">
    <property type="entry name" value="AMMECR1-like"/>
    <property type="match status" value="1"/>
</dbReference>
<comment type="caution">
    <text evidence="2">The sequence shown here is derived from an EMBL/GenBank/DDBJ whole genome shotgun (WGS) entry which is preliminary data.</text>
</comment>
<dbReference type="Gene3D" id="3.30.1490.150">
    <property type="entry name" value="Hypothetical protein ph0010, domain 2"/>
    <property type="match status" value="1"/>
</dbReference>
<dbReference type="PROSITE" id="PS51112">
    <property type="entry name" value="AMMECR1"/>
    <property type="match status" value="1"/>
</dbReference>
<dbReference type="NCBIfam" id="TIGR04335">
    <property type="entry name" value="AmmeMemoSam_A"/>
    <property type="match status" value="1"/>
</dbReference>
<dbReference type="PANTHER" id="PTHR13016">
    <property type="entry name" value="AMMECR1 HOMOLOG"/>
    <property type="match status" value="1"/>
</dbReference>
<reference evidence="2" key="1">
    <citation type="submission" date="2019-08" db="EMBL/GenBank/DDBJ databases">
        <authorList>
            <person name="Kucharzyk K."/>
            <person name="Murdoch R.W."/>
            <person name="Higgins S."/>
            <person name="Loffler F."/>
        </authorList>
    </citation>
    <scope>NUCLEOTIDE SEQUENCE</scope>
</reference>
<organism evidence="2">
    <name type="scientific">bioreactor metagenome</name>
    <dbReference type="NCBI Taxonomy" id="1076179"/>
    <lineage>
        <taxon>unclassified sequences</taxon>
        <taxon>metagenomes</taxon>
        <taxon>ecological metagenomes</taxon>
    </lineage>
</organism>
<dbReference type="PANTHER" id="PTHR13016:SF0">
    <property type="entry name" value="AMME SYNDROME CANDIDATE GENE 1 PROTEIN"/>
    <property type="match status" value="1"/>
</dbReference>
<proteinExistence type="predicted"/>
<dbReference type="InterPro" id="IPR027485">
    <property type="entry name" value="AMMECR1_N"/>
</dbReference>